<dbReference type="Pfam" id="PF03956">
    <property type="entry name" value="Lys_export"/>
    <property type="match status" value="1"/>
</dbReference>
<dbReference type="GO" id="GO:0015661">
    <property type="term" value="F:L-lysine efflux transmembrane transporter activity"/>
    <property type="evidence" value="ECO:0007669"/>
    <property type="project" value="InterPro"/>
</dbReference>
<dbReference type="HOGENOM" id="CLU_190385_0_0_2"/>
<evidence type="ECO:0000256" key="1">
    <source>
        <dbReference type="SAM" id="Phobius"/>
    </source>
</evidence>
<gene>
    <name evidence="2" type="ordered locus">Arcve_0709</name>
</gene>
<dbReference type="Proteomes" id="UP000008136">
    <property type="component" value="Chromosome"/>
</dbReference>
<keyword evidence="3" id="KW-1185">Reference proteome</keyword>
<reference evidence="2 3" key="1">
    <citation type="submission" date="2011-03" db="EMBL/GenBank/DDBJ databases">
        <title>The complete genome of Archaeoglobus veneficus SNP6.</title>
        <authorList>
            <consortium name="US DOE Joint Genome Institute (JGI-PGF)"/>
            <person name="Lucas S."/>
            <person name="Copeland A."/>
            <person name="Lapidus A."/>
            <person name="Bruce D."/>
            <person name="Goodwin L."/>
            <person name="Pitluck S."/>
            <person name="Kyrpides N."/>
            <person name="Mavromatis K."/>
            <person name="Pagani I."/>
            <person name="Ivanova N."/>
            <person name="Mikhailova N."/>
            <person name="Lu M."/>
            <person name="Detter J.C."/>
            <person name="Tapia R."/>
            <person name="Han C."/>
            <person name="Land M."/>
            <person name="Hauser L."/>
            <person name="Markowitz V."/>
            <person name="Cheng J.-F."/>
            <person name="Hugenholtz P."/>
            <person name="Woyke T."/>
            <person name="Wu D."/>
            <person name="Spring S."/>
            <person name="Brambilla E."/>
            <person name="Klenk H.-P."/>
            <person name="Eisen J.A."/>
        </authorList>
    </citation>
    <scope>NUCLEOTIDE SEQUENCE [LARGE SCALE GENOMIC DNA]</scope>
    <source>
        <strain>SNP6</strain>
    </source>
</reference>
<organism evidence="2 3">
    <name type="scientific">Archaeoglobus veneficus (strain DSM 11195 / SNP6)</name>
    <dbReference type="NCBI Taxonomy" id="693661"/>
    <lineage>
        <taxon>Archaea</taxon>
        <taxon>Methanobacteriati</taxon>
        <taxon>Methanobacteriota</taxon>
        <taxon>Archaeoglobi</taxon>
        <taxon>Archaeoglobales</taxon>
        <taxon>Archaeoglobaceae</taxon>
        <taxon>Archaeoglobus</taxon>
    </lineage>
</organism>
<accession>F2KR91</accession>
<dbReference type="STRING" id="693661.Arcve_0709"/>
<feature type="transmembrane region" description="Helical" evidence="1">
    <location>
        <begin position="58"/>
        <end position="77"/>
    </location>
</feature>
<evidence type="ECO:0000313" key="3">
    <source>
        <dbReference type="Proteomes" id="UP000008136"/>
    </source>
</evidence>
<dbReference type="RefSeq" id="WP_013683400.1">
    <property type="nucleotide sequence ID" value="NC_015320.1"/>
</dbReference>
<dbReference type="AlphaFoldDB" id="F2KR91"/>
<dbReference type="eggNOG" id="arCOG05840">
    <property type="taxonomic scope" value="Archaea"/>
</dbReference>
<protein>
    <recommendedName>
        <fullName evidence="4">DUF340 domain-containing protein</fullName>
    </recommendedName>
</protein>
<keyword evidence="1" id="KW-0472">Membrane</keyword>
<keyword evidence="1" id="KW-1133">Transmembrane helix</keyword>
<dbReference type="GeneID" id="10393809"/>
<proteinExistence type="predicted"/>
<dbReference type="KEGG" id="ave:Arcve_0709"/>
<dbReference type="InterPro" id="IPR005642">
    <property type="entry name" value="LysO"/>
</dbReference>
<feature type="transmembrane region" description="Helical" evidence="1">
    <location>
        <begin position="30"/>
        <end position="46"/>
    </location>
</feature>
<keyword evidence="1" id="KW-0812">Transmembrane</keyword>
<evidence type="ECO:0000313" key="2">
    <source>
        <dbReference type="EMBL" id="AEA46728.1"/>
    </source>
</evidence>
<evidence type="ECO:0008006" key="4">
    <source>
        <dbReference type="Google" id="ProtNLM"/>
    </source>
</evidence>
<sequence>MLEYLVALLTGIILGYFMERRNISVSVEKPMQIVLILLIFFLGMNIGNTLDFEEMFEVGWLSTVFASATMAMCYTFSKIYRRWSRFS</sequence>
<dbReference type="EMBL" id="CP002588">
    <property type="protein sequence ID" value="AEA46728.1"/>
    <property type="molecule type" value="Genomic_DNA"/>
</dbReference>
<name>F2KR91_ARCVS</name>